<sequence length="233" mass="24616">DPLGDGLDQDLTARGVQTVMVRMGDGYHKAGDREFTVEPGNVDNLIEVFADCLGADGARCAGIVYMWPLQWQGAGTDSHSDGDAGGQRAMCAGLVSLIQGVERFSWKVKPKIKIITRGCQAVSAEDSCPNFGQATLWGIGRVMALELMGLFGGLVDLAADGCERELQMLVEEVLGSGGETQIGLRAGRRYGARLVPTRRLPDGNPVEISDEGIHVVTGGMGGLGLEVASWLIG</sequence>
<gene>
    <name evidence="1" type="ORF">METZ01_LOCUS504187</name>
</gene>
<dbReference type="SUPFAM" id="SSF51735">
    <property type="entry name" value="NAD(P)-binding Rossmann-fold domains"/>
    <property type="match status" value="1"/>
</dbReference>
<feature type="non-terminal residue" evidence="1">
    <location>
        <position position="233"/>
    </location>
</feature>
<evidence type="ECO:0008006" key="2">
    <source>
        <dbReference type="Google" id="ProtNLM"/>
    </source>
</evidence>
<name>A0A383E4F5_9ZZZZ</name>
<dbReference type="AlphaFoldDB" id="A0A383E4F5"/>
<proteinExistence type="predicted"/>
<feature type="non-terminal residue" evidence="1">
    <location>
        <position position="1"/>
    </location>
</feature>
<accession>A0A383E4F5</accession>
<evidence type="ECO:0000313" key="1">
    <source>
        <dbReference type="EMBL" id="SVE51333.1"/>
    </source>
</evidence>
<dbReference type="Gene3D" id="3.40.50.720">
    <property type="entry name" value="NAD(P)-binding Rossmann-like Domain"/>
    <property type="match status" value="1"/>
</dbReference>
<protein>
    <recommendedName>
        <fullName evidence="2">Ketoreductase (KR) domain-containing protein</fullName>
    </recommendedName>
</protein>
<dbReference type="InterPro" id="IPR036291">
    <property type="entry name" value="NAD(P)-bd_dom_sf"/>
</dbReference>
<organism evidence="1">
    <name type="scientific">marine metagenome</name>
    <dbReference type="NCBI Taxonomy" id="408172"/>
    <lineage>
        <taxon>unclassified sequences</taxon>
        <taxon>metagenomes</taxon>
        <taxon>ecological metagenomes</taxon>
    </lineage>
</organism>
<dbReference type="EMBL" id="UINC01222517">
    <property type="protein sequence ID" value="SVE51333.1"/>
    <property type="molecule type" value="Genomic_DNA"/>
</dbReference>
<reference evidence="1" key="1">
    <citation type="submission" date="2018-05" db="EMBL/GenBank/DDBJ databases">
        <authorList>
            <person name="Lanie J.A."/>
            <person name="Ng W.-L."/>
            <person name="Kazmierczak K.M."/>
            <person name="Andrzejewski T.M."/>
            <person name="Davidsen T.M."/>
            <person name="Wayne K.J."/>
            <person name="Tettelin H."/>
            <person name="Glass J.I."/>
            <person name="Rusch D."/>
            <person name="Podicherti R."/>
            <person name="Tsui H.-C.T."/>
            <person name="Winkler M.E."/>
        </authorList>
    </citation>
    <scope>NUCLEOTIDE SEQUENCE</scope>
</reference>